<proteinExistence type="predicted"/>
<gene>
    <name evidence="1" type="ORF">ACFP90_22905</name>
</gene>
<evidence type="ECO:0000313" key="2">
    <source>
        <dbReference type="Proteomes" id="UP001596317"/>
    </source>
</evidence>
<reference evidence="2" key="1">
    <citation type="journal article" date="2019" name="Int. J. Syst. Evol. Microbiol.">
        <title>The Global Catalogue of Microorganisms (GCM) 10K type strain sequencing project: providing services to taxonomists for standard genome sequencing and annotation.</title>
        <authorList>
            <consortium name="The Broad Institute Genomics Platform"/>
            <consortium name="The Broad Institute Genome Sequencing Center for Infectious Disease"/>
            <person name="Wu L."/>
            <person name="Ma J."/>
        </authorList>
    </citation>
    <scope>NUCLEOTIDE SEQUENCE [LARGE SCALE GENOMIC DNA]</scope>
    <source>
        <strain evidence="2">CCUG 63830</strain>
    </source>
</reference>
<dbReference type="RefSeq" id="WP_224611822.1">
    <property type="nucleotide sequence ID" value="NZ_JAIQXV010000020.1"/>
</dbReference>
<keyword evidence="2" id="KW-1185">Reference proteome</keyword>
<name>A0ABW1ZPQ5_9DEIO</name>
<organism evidence="1 2">
    <name type="scientific">Deinococcus multiflagellatus</name>
    <dbReference type="NCBI Taxonomy" id="1656887"/>
    <lineage>
        <taxon>Bacteria</taxon>
        <taxon>Thermotogati</taxon>
        <taxon>Deinococcota</taxon>
        <taxon>Deinococci</taxon>
        <taxon>Deinococcales</taxon>
        <taxon>Deinococcaceae</taxon>
        <taxon>Deinococcus</taxon>
    </lineage>
</organism>
<protein>
    <submittedName>
        <fullName evidence="1">Uncharacterized protein</fullName>
    </submittedName>
</protein>
<dbReference type="EMBL" id="JBHSWB010000002">
    <property type="protein sequence ID" value="MFC6662896.1"/>
    <property type="molecule type" value="Genomic_DNA"/>
</dbReference>
<accession>A0ABW1ZPQ5</accession>
<dbReference type="Proteomes" id="UP001596317">
    <property type="component" value="Unassembled WGS sequence"/>
</dbReference>
<evidence type="ECO:0000313" key="1">
    <source>
        <dbReference type="EMBL" id="MFC6662896.1"/>
    </source>
</evidence>
<sequence>MPDLLRWPAPIPGQPERLALALPGGEVIAHVATPKAAALFQAGWTARMELCRRDDQNRMRQWKRGWDRANEYERRWIAALAGVAAA</sequence>
<comment type="caution">
    <text evidence="1">The sequence shown here is derived from an EMBL/GenBank/DDBJ whole genome shotgun (WGS) entry which is preliminary data.</text>
</comment>